<dbReference type="SUPFAM" id="SSF82895">
    <property type="entry name" value="TSP-1 type 1 repeat"/>
    <property type="match status" value="2"/>
</dbReference>
<evidence type="ECO:0000313" key="6">
    <source>
        <dbReference type="EMBL" id="EDO46932.1"/>
    </source>
</evidence>
<name>A7RNI8_NEMVE</name>
<dbReference type="PROSITE" id="PS50092">
    <property type="entry name" value="TSP1"/>
    <property type="match status" value="2"/>
</dbReference>
<evidence type="ECO:0000256" key="2">
    <source>
        <dbReference type="ARBA" id="ARBA00022525"/>
    </source>
</evidence>
<protein>
    <submittedName>
        <fullName evidence="6">Uncharacterized protein</fullName>
    </submittedName>
</protein>
<keyword evidence="2" id="KW-0964">Secreted</keyword>
<feature type="non-terminal residue" evidence="6">
    <location>
        <position position="1"/>
    </location>
</feature>
<dbReference type="InterPro" id="IPR036383">
    <property type="entry name" value="TSP1_rpt_sf"/>
</dbReference>
<dbReference type="FunFam" id="2.20.100.10:FF:000002">
    <property type="entry name" value="Unc-5 netrin receptor C"/>
    <property type="match status" value="1"/>
</dbReference>
<dbReference type="InterPro" id="IPR000884">
    <property type="entry name" value="TSP1_rpt"/>
</dbReference>
<dbReference type="PANTHER" id="PTHR22906:SF43">
    <property type="entry name" value="PROPERDIN"/>
    <property type="match status" value="1"/>
</dbReference>
<dbReference type="PANTHER" id="PTHR22906">
    <property type="entry name" value="PROPERDIN"/>
    <property type="match status" value="1"/>
</dbReference>
<comment type="subcellular location">
    <subcellularLocation>
        <location evidence="1">Secreted</location>
    </subcellularLocation>
</comment>
<evidence type="ECO:0000256" key="4">
    <source>
        <dbReference type="ARBA" id="ARBA00022737"/>
    </source>
</evidence>
<evidence type="ECO:0000256" key="1">
    <source>
        <dbReference type="ARBA" id="ARBA00004613"/>
    </source>
</evidence>
<dbReference type="EMBL" id="DS469523">
    <property type="protein sequence ID" value="EDO46932.1"/>
    <property type="molecule type" value="Genomic_DNA"/>
</dbReference>
<dbReference type="eggNOG" id="KOG4475">
    <property type="taxonomic scope" value="Eukaryota"/>
</dbReference>
<dbReference type="AlphaFoldDB" id="A7RNI8"/>
<accession>A7RNI8</accession>
<dbReference type="Pfam" id="PF00090">
    <property type="entry name" value="TSP_1"/>
    <property type="match status" value="2"/>
</dbReference>
<dbReference type="OMA" id="NDADCRE"/>
<keyword evidence="3" id="KW-0732">Signal</keyword>
<proteinExistence type="predicted"/>
<dbReference type="Gene3D" id="2.20.100.10">
    <property type="entry name" value="Thrombospondin type-1 (TSP1) repeat"/>
    <property type="match status" value="2"/>
</dbReference>
<dbReference type="PRINTS" id="PR01705">
    <property type="entry name" value="TSP1REPEAT"/>
</dbReference>
<dbReference type="FunFam" id="2.20.100.10:FF:000001">
    <property type="entry name" value="semaphorin-5A isoform X1"/>
    <property type="match status" value="1"/>
</dbReference>
<keyword evidence="5" id="KW-1015">Disulfide bond</keyword>
<dbReference type="SMART" id="SM00209">
    <property type="entry name" value="TSP1"/>
    <property type="match status" value="2"/>
</dbReference>
<evidence type="ECO:0000313" key="7">
    <source>
        <dbReference type="Proteomes" id="UP000001593"/>
    </source>
</evidence>
<sequence length="112" mass="12181">DGQYGEWGAWSNCTELCSGGTQLRMRTCDNPAPAYGGADCPGPANKTRSCNEHSCPVDGDWTEWSTWSYCNKPCGNGYENRTRSCTNPSPMHGGKECQGDGHQAKICNTHQC</sequence>
<dbReference type="InParanoid" id="A7RNI8"/>
<dbReference type="PhylomeDB" id="A7RNI8"/>
<keyword evidence="7" id="KW-1185">Reference proteome</keyword>
<evidence type="ECO:0000256" key="5">
    <source>
        <dbReference type="ARBA" id="ARBA00023157"/>
    </source>
</evidence>
<evidence type="ECO:0000256" key="3">
    <source>
        <dbReference type="ARBA" id="ARBA00022729"/>
    </source>
</evidence>
<dbReference type="HOGENOM" id="CLU_047129_1_0_1"/>
<dbReference type="Proteomes" id="UP000001593">
    <property type="component" value="Unassembled WGS sequence"/>
</dbReference>
<reference evidence="6 7" key="1">
    <citation type="journal article" date="2007" name="Science">
        <title>Sea anemone genome reveals ancestral eumetazoan gene repertoire and genomic organization.</title>
        <authorList>
            <person name="Putnam N.H."/>
            <person name="Srivastava M."/>
            <person name="Hellsten U."/>
            <person name="Dirks B."/>
            <person name="Chapman J."/>
            <person name="Salamov A."/>
            <person name="Terry A."/>
            <person name="Shapiro H."/>
            <person name="Lindquist E."/>
            <person name="Kapitonov V.V."/>
            <person name="Jurka J."/>
            <person name="Genikhovich G."/>
            <person name="Grigoriev I.V."/>
            <person name="Lucas S.M."/>
            <person name="Steele R.E."/>
            <person name="Finnerty J.R."/>
            <person name="Technau U."/>
            <person name="Martindale M.Q."/>
            <person name="Rokhsar D.S."/>
        </authorList>
    </citation>
    <scope>NUCLEOTIDE SEQUENCE [LARGE SCALE GENOMIC DNA]</scope>
    <source>
        <strain evidence="7">CH2 X CH6</strain>
    </source>
</reference>
<organism evidence="6 7">
    <name type="scientific">Nematostella vectensis</name>
    <name type="common">Starlet sea anemone</name>
    <dbReference type="NCBI Taxonomy" id="45351"/>
    <lineage>
        <taxon>Eukaryota</taxon>
        <taxon>Metazoa</taxon>
        <taxon>Cnidaria</taxon>
        <taxon>Anthozoa</taxon>
        <taxon>Hexacorallia</taxon>
        <taxon>Actiniaria</taxon>
        <taxon>Edwardsiidae</taxon>
        <taxon>Nematostella</taxon>
    </lineage>
</organism>
<dbReference type="InterPro" id="IPR052065">
    <property type="entry name" value="Compl_asym_regulator"/>
</dbReference>
<gene>
    <name evidence="6" type="ORF">NEMVEDRAFT_v1g39429</name>
</gene>
<feature type="non-terminal residue" evidence="6">
    <location>
        <position position="112"/>
    </location>
</feature>
<keyword evidence="4" id="KW-0677">Repeat</keyword>
<dbReference type="KEGG" id="nve:5519013"/>